<dbReference type="InterPro" id="IPR039145">
    <property type="entry name" value="Ribosomal_mL40_metazoa/plant"/>
</dbReference>
<dbReference type="Proteomes" id="UP000314982">
    <property type="component" value="Unassembled WGS sequence"/>
</dbReference>
<dbReference type="GO" id="GO:0005762">
    <property type="term" value="C:mitochondrial large ribosomal subunit"/>
    <property type="evidence" value="ECO:0007669"/>
    <property type="project" value="InterPro"/>
</dbReference>
<dbReference type="AlphaFoldDB" id="A0A4W5R5A8"/>
<dbReference type="GeneTree" id="ENSGT00990000213100"/>
<reference evidence="1" key="2">
    <citation type="submission" date="2025-08" db="UniProtKB">
        <authorList>
            <consortium name="Ensembl"/>
        </authorList>
    </citation>
    <scope>IDENTIFICATION</scope>
</reference>
<dbReference type="PANTHER" id="PTHR13359">
    <property type="entry name" value="39S RIBOSOMAL PROTEIN L40, MITOCHONDRIAL"/>
    <property type="match status" value="1"/>
</dbReference>
<dbReference type="PANTHER" id="PTHR13359:SF2">
    <property type="entry name" value="LARGE RIBOSOMAL SUBUNIT PROTEIN ML40"/>
    <property type="match status" value="1"/>
</dbReference>
<keyword evidence="2" id="KW-1185">Reference proteome</keyword>
<evidence type="ECO:0000313" key="1">
    <source>
        <dbReference type="Ensembl" id="ENSHHUP00000081390.1"/>
    </source>
</evidence>
<sequence length="158" mass="17926">MSLAASRTLCRVLSRQTAFQSSTLFAIGTICYNCTTGSTLTHSACGCSYRAETKKKKVDPRKEQMVPPELTPIDDFITPAKCMDDTFREWSCYKQTQHRVEMEAVGLAVEAQRDALEELEPNPLLFPFNHQGSSFTRQIHHHQSLHPVRVWGILTLWA</sequence>
<proteinExistence type="predicted"/>
<organism evidence="1 2">
    <name type="scientific">Hucho hucho</name>
    <name type="common">huchen</name>
    <dbReference type="NCBI Taxonomy" id="62062"/>
    <lineage>
        <taxon>Eukaryota</taxon>
        <taxon>Metazoa</taxon>
        <taxon>Chordata</taxon>
        <taxon>Craniata</taxon>
        <taxon>Vertebrata</taxon>
        <taxon>Euteleostomi</taxon>
        <taxon>Actinopterygii</taxon>
        <taxon>Neopterygii</taxon>
        <taxon>Teleostei</taxon>
        <taxon>Protacanthopterygii</taxon>
        <taxon>Salmoniformes</taxon>
        <taxon>Salmonidae</taxon>
        <taxon>Salmoninae</taxon>
        <taxon>Hucho</taxon>
    </lineage>
</organism>
<accession>A0A4W5R5A8</accession>
<reference evidence="2" key="1">
    <citation type="submission" date="2018-06" db="EMBL/GenBank/DDBJ databases">
        <title>Genome assembly of Danube salmon.</title>
        <authorList>
            <person name="Macqueen D.J."/>
            <person name="Gundappa M.K."/>
        </authorList>
    </citation>
    <scope>NUCLEOTIDE SEQUENCE [LARGE SCALE GENOMIC DNA]</scope>
</reference>
<reference evidence="1" key="3">
    <citation type="submission" date="2025-09" db="UniProtKB">
        <authorList>
            <consortium name="Ensembl"/>
        </authorList>
    </citation>
    <scope>IDENTIFICATION</scope>
</reference>
<name>A0A4W5R5A8_9TELE</name>
<dbReference type="Ensembl" id="ENSHHUT00000083977.1">
    <property type="protein sequence ID" value="ENSHHUP00000081390.1"/>
    <property type="gene ID" value="ENSHHUG00000047321.1"/>
</dbReference>
<protein>
    <submittedName>
        <fullName evidence="1">Uncharacterized protein</fullName>
    </submittedName>
</protein>
<evidence type="ECO:0000313" key="2">
    <source>
        <dbReference type="Proteomes" id="UP000314982"/>
    </source>
</evidence>